<evidence type="ECO:0000313" key="2">
    <source>
        <dbReference type="Proteomes" id="UP001060215"/>
    </source>
</evidence>
<dbReference type="Proteomes" id="UP001060215">
    <property type="component" value="Chromosome 1"/>
</dbReference>
<sequence length="1281" mass="133664">MASTTAGEGTSYGGGGGGGKFRKKPFRRPQKTPYDRPPQTVLPNPRNNGWLPKLVDPASKLIFASARMFFSSVFRKRLAPPPPPPPPPPEVNQESRDQLQEAAPNNPSGVQGPASDGGNPTNSFDGSGISELEQILKQKTFTRSEVDRLTELLHSKTVDLPNGDEYKRSESNVPQPSSAFERQDEFASSPIQANRNETHLKSHRLHGPISTPIVSSQVLDEDVATPAELAKAYMGGRPSKVSQSMLGLRSQPLREDANLLNNVPFRPESPVMSLVPKPAVRVGVSENGFMTPRSRGRSAIYSMARTPYSRVNPTATQKGSTYDGYGGPSASSSSHFPWKHDSEHGSKQLVLKRRSSVLEDDIGSIGPIRRLRQKTTLSTPKNVSLPVPRSPLSSFGTGVGYDAAQPSSTQKLVSLDEPKHRTSKTVGENEHNSIPSTSYTPVPSKSTEMATRILQQLEKLVPKEKSSEGKIVSVREKSPSKLMPNMLRGQALRSLEDVDSSKILQNAKDNNKLEDMHNTCLPDAHDTSSQKQDKVEENGPKKFVSREMFAPAVISNTTISVKDTVIGVKTADSILTPSLTQRPQKKRAFQMSAHEDFLELDDEIHSNEAASIPLAEGKEILEISVAESKAAASEAVTVNKTPVLSETMPSASPIMKKSADLGTTDASVANEKNTGFSFSTAPASSPAFQPIVATPKSSSVFDRIVPLKEPNASPPLFSSNYKSVDKVPSLTFSFPSSVSESFGQKSSAPLESKIENSNSFTNVASGADTVPKFPELVKGDNDTQKSGDIMTSSSPAASTSTSASGIFSFGAPANNSSLSNGSLASSPSIFSSPAPVLASSHFTNQTLTNSFSNVASSTTATMTNNGNTLTTSLNSSVSTSVAAPSFPAAPIFKFGSTSVAPSNSVSAVSASSVAETTDLKAKTEKETTFGNLSSSPFGGTSFGTVSTGSSSIFGFSASSTSTANNQSQGSLLGTSGGTGVATVTQSMPIHFGSSASPPVFGTSGTISFTSSSSLFGSSSSTSSLFSSSTSSSSLFGSSTASSSVFGSSTTPNVFGSSTSFGLSSSASSSETNSISTSGATSSLFNSTWQPTKPSFNSTFSSASPSTGFSFGASSVSVAATNSAPMVFGSSIPTSGSLDSIFMFTSAASTATASSQAQPVFGSAVPVFTAASGNGDQMSMEDSMAEDPVQASIMPAVPVFGQPPISAPSSGFMFGSTAPSPGLAFQFGSQQPNQSAPQNPSLFQSSGSLEFGAGGSFSLGSGAATDKSGRKIVKVKHKNRKR</sequence>
<dbReference type="EMBL" id="CM045758">
    <property type="protein sequence ID" value="KAI8029448.1"/>
    <property type="molecule type" value="Genomic_DNA"/>
</dbReference>
<proteinExistence type="predicted"/>
<comment type="caution">
    <text evidence="1">The sequence shown here is derived from an EMBL/GenBank/DDBJ whole genome shotgun (WGS) entry which is preliminary data.</text>
</comment>
<gene>
    <name evidence="1" type="ORF">LOK49_LG01G00265</name>
</gene>
<protein>
    <submittedName>
        <fullName evidence="1">Nuclear pore complex protein NUP1</fullName>
    </submittedName>
</protein>
<reference evidence="1 2" key="1">
    <citation type="journal article" date="2022" name="Plant J.">
        <title>Chromosome-level genome of Camellia lanceoleosa provides a valuable resource for understanding genome evolution and self-incompatibility.</title>
        <authorList>
            <person name="Gong W."/>
            <person name="Xiao S."/>
            <person name="Wang L."/>
            <person name="Liao Z."/>
            <person name="Chang Y."/>
            <person name="Mo W."/>
            <person name="Hu G."/>
            <person name="Li W."/>
            <person name="Zhao G."/>
            <person name="Zhu H."/>
            <person name="Hu X."/>
            <person name="Ji K."/>
            <person name="Xiang X."/>
            <person name="Song Q."/>
            <person name="Yuan D."/>
            <person name="Jin S."/>
            <person name="Zhang L."/>
        </authorList>
    </citation>
    <scope>NUCLEOTIDE SEQUENCE [LARGE SCALE GENOMIC DNA]</scope>
    <source>
        <strain evidence="1">SQ_2022a</strain>
    </source>
</reference>
<name>A0ACC0IUS6_9ERIC</name>
<keyword evidence="2" id="KW-1185">Reference proteome</keyword>
<accession>A0ACC0IUS6</accession>
<evidence type="ECO:0000313" key="1">
    <source>
        <dbReference type="EMBL" id="KAI8029448.1"/>
    </source>
</evidence>
<organism evidence="1 2">
    <name type="scientific">Camellia lanceoleosa</name>
    <dbReference type="NCBI Taxonomy" id="1840588"/>
    <lineage>
        <taxon>Eukaryota</taxon>
        <taxon>Viridiplantae</taxon>
        <taxon>Streptophyta</taxon>
        <taxon>Embryophyta</taxon>
        <taxon>Tracheophyta</taxon>
        <taxon>Spermatophyta</taxon>
        <taxon>Magnoliopsida</taxon>
        <taxon>eudicotyledons</taxon>
        <taxon>Gunneridae</taxon>
        <taxon>Pentapetalae</taxon>
        <taxon>asterids</taxon>
        <taxon>Ericales</taxon>
        <taxon>Theaceae</taxon>
        <taxon>Camellia</taxon>
    </lineage>
</organism>